<dbReference type="GO" id="GO:0015031">
    <property type="term" value="P:protein transport"/>
    <property type="evidence" value="ECO:0007669"/>
    <property type="project" value="UniProtKB-KW"/>
</dbReference>
<feature type="compositionally biased region" description="Polar residues" evidence="8">
    <location>
        <begin position="33"/>
        <end position="49"/>
    </location>
</feature>
<accession>A0A4S4LIK6</accession>
<dbReference type="PANTHER" id="PTHR31658:SF0">
    <property type="entry name" value="CONSERVED OLIGOMERIC GOLGI COMPLEX SUBUNIT 1"/>
    <property type="match status" value="1"/>
</dbReference>
<evidence type="ECO:0000256" key="4">
    <source>
        <dbReference type="ARBA" id="ARBA00022448"/>
    </source>
</evidence>
<feature type="region of interest" description="Disordered" evidence="8">
    <location>
        <begin position="1"/>
        <end position="60"/>
    </location>
</feature>
<evidence type="ECO:0000256" key="3">
    <source>
        <dbReference type="ARBA" id="ARBA00020978"/>
    </source>
</evidence>
<dbReference type="GO" id="GO:0017119">
    <property type="term" value="C:Golgi transport complex"/>
    <property type="evidence" value="ECO:0007669"/>
    <property type="project" value="InterPro"/>
</dbReference>
<evidence type="ECO:0000256" key="6">
    <source>
        <dbReference type="ARBA" id="ARBA00023034"/>
    </source>
</evidence>
<gene>
    <name evidence="9" type="ORF">EW145_g545</name>
</gene>
<keyword evidence="7" id="KW-0472">Membrane</keyword>
<evidence type="ECO:0000313" key="9">
    <source>
        <dbReference type="EMBL" id="THH11615.1"/>
    </source>
</evidence>
<evidence type="ECO:0000256" key="2">
    <source>
        <dbReference type="ARBA" id="ARBA00006653"/>
    </source>
</evidence>
<keyword evidence="4" id="KW-0813">Transport</keyword>
<dbReference type="PANTHER" id="PTHR31658">
    <property type="entry name" value="CONSERVED OLIGOMERIC GOLGI COMPLEX SUBUNIT 1"/>
    <property type="match status" value="1"/>
</dbReference>
<dbReference type="AlphaFoldDB" id="A0A4S4LIK6"/>
<evidence type="ECO:0000313" key="10">
    <source>
        <dbReference type="Proteomes" id="UP000308199"/>
    </source>
</evidence>
<dbReference type="Pfam" id="PF08700">
    <property type="entry name" value="VPS51_Exo84_N"/>
    <property type="match status" value="1"/>
</dbReference>
<dbReference type="OrthoDB" id="46189at2759"/>
<proteinExistence type="inferred from homology"/>
<comment type="caution">
    <text evidence="9">The sequence shown here is derived from an EMBL/GenBank/DDBJ whole genome shotgun (WGS) entry which is preliminary data.</text>
</comment>
<keyword evidence="6" id="KW-0333">Golgi apparatus</keyword>
<dbReference type="EMBL" id="SGPK01000011">
    <property type="protein sequence ID" value="THH11615.1"/>
    <property type="molecule type" value="Genomic_DNA"/>
</dbReference>
<comment type="similarity">
    <text evidence="2">Belongs to the COG1 family.</text>
</comment>
<dbReference type="GO" id="GO:0006891">
    <property type="term" value="P:intra-Golgi vesicle-mediated transport"/>
    <property type="evidence" value="ECO:0007669"/>
    <property type="project" value="InterPro"/>
</dbReference>
<dbReference type="Proteomes" id="UP000308199">
    <property type="component" value="Unassembled WGS sequence"/>
</dbReference>
<name>A0A4S4LIK6_9AGAM</name>
<evidence type="ECO:0000256" key="1">
    <source>
        <dbReference type="ARBA" id="ARBA00004395"/>
    </source>
</evidence>
<keyword evidence="10" id="KW-1185">Reference proteome</keyword>
<dbReference type="InterPro" id="IPR033370">
    <property type="entry name" value="COG1"/>
</dbReference>
<sequence length="891" mass="99860">MSKLLQSSAAHSFNTHDNLKSSDSNLRRRQTIYDGSSWPSHTVSASSSGQGNGEGMQLPDPDEVFARHTVAEVKTILYKLKSDVDAKQEELRLMVGERYRDLLQASTSIISMSQSSKRVFDSVINMKRTVTMDHPQDTVNGLSSRIEDDQLQVLQCLAAHLKLLLDASEHLWRLLERKRYLHAAWLFLLSRVVYRSLINESSEGGQDWVQQGIHVKEQFPLAQRQWESVSQFRVQISHKATLFLREQMLSSQELCASLLSLHLLDSLPLSDALDVFLKQRSRTIEIQYEAINGIWDSSPEFPIKEVERTGKKTVRSVRDALQSILDVLAVTVGAARQVFLEGADGSPSMVGKVLAFTPSDVPVSSIPPELCLSTQALLSSLPNSNYFLSLPPDIRSYRPFIDLKSTSSTVVQPVIKTKLKDWFMKAASHLKESAGSWLTRLETIKKVFEVRTSTFEWLSASNALLDKEYIEHIRILVDNMCKARVEVIWKTILERLATSFDKTLRSLTSDIAEKREGSELDISPAEFLLSAPPTPSVSQASLGISIAHSSFQRFKHAIKQHVDSMTPFIDKIITDAESITLDLRDDLDYAFADEESKHDLEAEYILHSEKTAGQLLSSLQELLDEEKGESEQSVRRLVFLGRVTQKLSSSPLIANMRCSTSFSDKYHIQAERLYDFSVEKSASNVVLSAKDKLFHCLKDECHPIPIDNSSIPSNPSPYLIDALLSLIDSIQSYGLFKSHTQRSKVVKIILDRFTSIIATSLPISRCPVTVQLLWDLLFVKAVSDDWGTALTPLDKTVHLLDACSNLEADLRRSVTESIPRFRLLLSPLLASSKHMSSIKPPRYPPQEVNRQYTYRSSLDPVGVEQGSQSALSLVKPSARFGSLWVGSAASQ</sequence>
<organism evidence="9 10">
    <name type="scientific">Phellinidium pouzarii</name>
    <dbReference type="NCBI Taxonomy" id="167371"/>
    <lineage>
        <taxon>Eukaryota</taxon>
        <taxon>Fungi</taxon>
        <taxon>Dikarya</taxon>
        <taxon>Basidiomycota</taxon>
        <taxon>Agaricomycotina</taxon>
        <taxon>Agaricomycetes</taxon>
        <taxon>Hymenochaetales</taxon>
        <taxon>Hymenochaetaceae</taxon>
        <taxon>Phellinidium</taxon>
    </lineage>
</organism>
<evidence type="ECO:0000256" key="7">
    <source>
        <dbReference type="ARBA" id="ARBA00023136"/>
    </source>
</evidence>
<protein>
    <recommendedName>
        <fullName evidence="3">Conserved oligomeric Golgi complex subunit 1</fullName>
    </recommendedName>
</protein>
<keyword evidence="5" id="KW-0653">Protein transport</keyword>
<feature type="compositionally biased region" description="Polar residues" evidence="8">
    <location>
        <begin position="1"/>
        <end position="24"/>
    </location>
</feature>
<evidence type="ECO:0000256" key="5">
    <source>
        <dbReference type="ARBA" id="ARBA00022927"/>
    </source>
</evidence>
<reference evidence="9 10" key="1">
    <citation type="submission" date="2019-02" db="EMBL/GenBank/DDBJ databases">
        <title>Genome sequencing of the rare red list fungi Phellinidium pouzarii.</title>
        <authorList>
            <person name="Buettner E."/>
            <person name="Kellner H."/>
        </authorList>
    </citation>
    <scope>NUCLEOTIDE SEQUENCE [LARGE SCALE GENOMIC DNA]</scope>
    <source>
        <strain evidence="9 10">DSM 108285</strain>
    </source>
</reference>
<comment type="subcellular location">
    <subcellularLocation>
        <location evidence="1">Golgi apparatus membrane</location>
        <topology evidence="1">Peripheral membrane protein</topology>
    </subcellularLocation>
</comment>
<dbReference type="GO" id="GO:0000139">
    <property type="term" value="C:Golgi membrane"/>
    <property type="evidence" value="ECO:0007669"/>
    <property type="project" value="UniProtKB-SubCell"/>
</dbReference>
<evidence type="ECO:0000256" key="8">
    <source>
        <dbReference type="SAM" id="MobiDB-lite"/>
    </source>
</evidence>